<evidence type="ECO:0000313" key="9">
    <source>
        <dbReference type="Proteomes" id="UP000573603"/>
    </source>
</evidence>
<evidence type="ECO:0000256" key="2">
    <source>
        <dbReference type="ARBA" id="ARBA00010992"/>
    </source>
</evidence>
<dbReference type="InterPro" id="IPR036259">
    <property type="entry name" value="MFS_trans_sf"/>
</dbReference>
<dbReference type="InterPro" id="IPR050360">
    <property type="entry name" value="MFS_Sugar_Transporters"/>
</dbReference>
<comment type="caution">
    <text evidence="8">The sequence shown here is derived from an EMBL/GenBank/DDBJ whole genome shotgun (WGS) entry which is preliminary data.</text>
</comment>
<dbReference type="PROSITE" id="PS50850">
    <property type="entry name" value="MFS"/>
    <property type="match status" value="1"/>
</dbReference>
<keyword evidence="4 6" id="KW-1133">Transmembrane helix</keyword>
<dbReference type="AlphaFoldDB" id="A0A8H5DU56"/>
<comment type="similarity">
    <text evidence="2">Belongs to the major facilitator superfamily. Sugar transporter (TC 2.A.1.1) family.</text>
</comment>
<protein>
    <recommendedName>
        <fullName evidence="7">Major facilitator superfamily (MFS) profile domain-containing protein</fullName>
    </recommendedName>
</protein>
<organism evidence="8 9">
    <name type="scientific">Fusarium anthophilum</name>
    <dbReference type="NCBI Taxonomy" id="48485"/>
    <lineage>
        <taxon>Eukaryota</taxon>
        <taxon>Fungi</taxon>
        <taxon>Dikarya</taxon>
        <taxon>Ascomycota</taxon>
        <taxon>Pezizomycotina</taxon>
        <taxon>Sordariomycetes</taxon>
        <taxon>Hypocreomycetidae</taxon>
        <taxon>Hypocreales</taxon>
        <taxon>Nectriaceae</taxon>
        <taxon>Fusarium</taxon>
        <taxon>Fusarium fujikuroi species complex</taxon>
    </lineage>
</organism>
<evidence type="ECO:0000256" key="6">
    <source>
        <dbReference type="SAM" id="Phobius"/>
    </source>
</evidence>
<dbReference type="PANTHER" id="PTHR48022:SF2">
    <property type="entry name" value="PLASTIDIC GLUCOSE TRANSPORTER 4"/>
    <property type="match status" value="1"/>
</dbReference>
<feature type="transmembrane region" description="Helical" evidence="6">
    <location>
        <begin position="336"/>
        <end position="356"/>
    </location>
</feature>
<comment type="subcellular location">
    <subcellularLocation>
        <location evidence="1">Membrane</location>
        <topology evidence="1">Multi-pass membrane protein</topology>
    </subcellularLocation>
</comment>
<dbReference type="Gene3D" id="1.20.1250.20">
    <property type="entry name" value="MFS general substrate transporter like domains"/>
    <property type="match status" value="1"/>
</dbReference>
<feature type="domain" description="Major facilitator superfamily (MFS) profile" evidence="7">
    <location>
        <begin position="44"/>
        <end position="486"/>
    </location>
</feature>
<feature type="transmembrane region" description="Helical" evidence="6">
    <location>
        <begin position="464"/>
        <end position="482"/>
    </location>
</feature>
<feature type="transmembrane region" description="Helical" evidence="6">
    <location>
        <begin position="430"/>
        <end position="452"/>
    </location>
</feature>
<feature type="transmembrane region" description="Helical" evidence="6">
    <location>
        <begin position="301"/>
        <end position="324"/>
    </location>
</feature>
<dbReference type="InterPro" id="IPR020846">
    <property type="entry name" value="MFS_dom"/>
</dbReference>
<evidence type="ECO:0000259" key="7">
    <source>
        <dbReference type="PROSITE" id="PS50850"/>
    </source>
</evidence>
<evidence type="ECO:0000256" key="1">
    <source>
        <dbReference type="ARBA" id="ARBA00004141"/>
    </source>
</evidence>
<feature type="transmembrane region" description="Helical" evidence="6">
    <location>
        <begin position="119"/>
        <end position="137"/>
    </location>
</feature>
<evidence type="ECO:0000256" key="5">
    <source>
        <dbReference type="ARBA" id="ARBA00023136"/>
    </source>
</evidence>
<proteinExistence type="inferred from homology"/>
<dbReference type="SUPFAM" id="SSF103473">
    <property type="entry name" value="MFS general substrate transporter"/>
    <property type="match status" value="1"/>
</dbReference>
<feature type="transmembrane region" description="Helical" evidence="6">
    <location>
        <begin position="185"/>
        <end position="204"/>
    </location>
</feature>
<gene>
    <name evidence="8" type="ORF">FANTH_11660</name>
</gene>
<evidence type="ECO:0000313" key="8">
    <source>
        <dbReference type="EMBL" id="KAF5235641.1"/>
    </source>
</evidence>
<name>A0A8H5DU56_9HYPO</name>
<keyword evidence="5 6" id="KW-0472">Membrane</keyword>
<dbReference type="PANTHER" id="PTHR48022">
    <property type="entry name" value="PLASTIDIC GLUCOSE TRANSPORTER 4"/>
    <property type="match status" value="1"/>
</dbReference>
<sequence length="516" mass="56438">MAYSSENNGDKAFDVGHTESIVIQADRQKSAWQCILENPKIAAWTLYANIGSALVGYENLALSVCLAMPAFQKTFASDVNGVLIIPAAWQSAWNATYNVLQLFGAFTAGHLQDWFGRRAVFLAAIICASAGIALSYISQTQAQFLGGKIVTGFAVGLVLAATQTNACEFWALTKNPCYKWTGSNSVFLQNLGMLIAISATFHRVSIMDESAFRVIFAAAWAFPGILTLGLPFLPESPYWLVMKQQHDKARQALQRLSPTGEDINARLDQIQQTVYRERELTNGNVSILDCFRGTNMRRTRIILICMYMPKVVGAVLSSNAPYFLNQTGLDSHMVVTLTQIGISMGVASAIVNLFLMMRLRHRLLMFCGVGISIIMYLIMGIASLLPKTTGSLTVIGVSLQFISISYGPAVGASMAVAGEVSASRLRSQSLGLGAAFMALAATFWQVVLPYLFNQDEANLGGKLGWIFLGMAIVYLVIVYFDVPGTRGRTYEELDVMFEKGIPARKFEAYKLEDDTA</sequence>
<keyword evidence="3 6" id="KW-0812">Transmembrane</keyword>
<feature type="transmembrane region" description="Helical" evidence="6">
    <location>
        <begin position="363"/>
        <end position="385"/>
    </location>
</feature>
<feature type="transmembrane region" description="Helical" evidence="6">
    <location>
        <begin position="397"/>
        <end position="418"/>
    </location>
</feature>
<dbReference type="InterPro" id="IPR005828">
    <property type="entry name" value="MFS_sugar_transport-like"/>
</dbReference>
<dbReference type="EMBL" id="JABEVY010000345">
    <property type="protein sequence ID" value="KAF5235641.1"/>
    <property type="molecule type" value="Genomic_DNA"/>
</dbReference>
<dbReference type="Proteomes" id="UP000573603">
    <property type="component" value="Unassembled WGS sequence"/>
</dbReference>
<evidence type="ECO:0000256" key="4">
    <source>
        <dbReference type="ARBA" id="ARBA00022989"/>
    </source>
</evidence>
<keyword evidence="9" id="KW-1185">Reference proteome</keyword>
<reference evidence="8 9" key="1">
    <citation type="journal article" date="2020" name="BMC Genomics">
        <title>Correction to: Identification and distribution of gene clusters required for synthesis of sphingolipid metabolism inhibitors in diverse species of the filamentous fungus Fusarium.</title>
        <authorList>
            <person name="Kim H.S."/>
            <person name="Lohmar J.M."/>
            <person name="Busman M."/>
            <person name="Brown D.W."/>
            <person name="Naumann T.A."/>
            <person name="Divon H.H."/>
            <person name="Lysoe E."/>
            <person name="Uhlig S."/>
            <person name="Proctor R.H."/>
        </authorList>
    </citation>
    <scope>NUCLEOTIDE SEQUENCE [LARGE SCALE GENOMIC DNA]</scope>
    <source>
        <strain evidence="8 9">NRRL 25214</strain>
    </source>
</reference>
<dbReference type="GO" id="GO:0016020">
    <property type="term" value="C:membrane"/>
    <property type="evidence" value="ECO:0007669"/>
    <property type="project" value="UniProtKB-SubCell"/>
</dbReference>
<dbReference type="Pfam" id="PF00083">
    <property type="entry name" value="Sugar_tr"/>
    <property type="match status" value="1"/>
</dbReference>
<accession>A0A8H5DU56</accession>
<evidence type="ECO:0000256" key="3">
    <source>
        <dbReference type="ARBA" id="ARBA00022692"/>
    </source>
</evidence>
<feature type="transmembrane region" description="Helical" evidence="6">
    <location>
        <begin position="210"/>
        <end position="233"/>
    </location>
</feature>
<dbReference type="GO" id="GO:0005351">
    <property type="term" value="F:carbohydrate:proton symporter activity"/>
    <property type="evidence" value="ECO:0007669"/>
    <property type="project" value="TreeGrafter"/>
</dbReference>
<feature type="transmembrane region" description="Helical" evidence="6">
    <location>
        <begin position="149"/>
        <end position="173"/>
    </location>
</feature>